<sequence>MFVLFTLSRYLFARLLRHITLSLRGRLWRTGSAWTARCTLLFPHSSARCPLPVIGTTAPNTSLPSHGVVRPRPATLIVDVRPSERSEKEVWLARVALPRYSRNGRLGFTIILFASWSTPCASRRLCIAFSGLDCLRERQIRADGQACHRMQCWPLAAGQSNRVSAIVASWGVEWSRDVRRHEARKLVSDTNLSLLIRLCNMPRE</sequence>
<organism evidence="1 2">
    <name type="scientific">Lentinus brumalis</name>
    <dbReference type="NCBI Taxonomy" id="2498619"/>
    <lineage>
        <taxon>Eukaryota</taxon>
        <taxon>Fungi</taxon>
        <taxon>Dikarya</taxon>
        <taxon>Basidiomycota</taxon>
        <taxon>Agaricomycotina</taxon>
        <taxon>Agaricomycetes</taxon>
        <taxon>Polyporales</taxon>
        <taxon>Polyporaceae</taxon>
        <taxon>Lentinus</taxon>
    </lineage>
</organism>
<gene>
    <name evidence="1" type="ORF">OH76DRAFT_943879</name>
</gene>
<dbReference type="AlphaFoldDB" id="A0A371CZ15"/>
<dbReference type="EMBL" id="KZ857436">
    <property type="protein sequence ID" value="RDX45526.1"/>
    <property type="molecule type" value="Genomic_DNA"/>
</dbReference>
<protein>
    <submittedName>
        <fullName evidence="1">Uncharacterized protein</fullName>
    </submittedName>
</protein>
<evidence type="ECO:0000313" key="2">
    <source>
        <dbReference type="Proteomes" id="UP000256964"/>
    </source>
</evidence>
<reference evidence="1 2" key="1">
    <citation type="journal article" date="2018" name="Biotechnol. Biofuels">
        <title>Integrative visual omics of the white-rot fungus Polyporus brumalis exposes the biotechnological potential of its oxidative enzymes for delignifying raw plant biomass.</title>
        <authorList>
            <person name="Miyauchi S."/>
            <person name="Rancon A."/>
            <person name="Drula E."/>
            <person name="Hage H."/>
            <person name="Chaduli D."/>
            <person name="Favel A."/>
            <person name="Grisel S."/>
            <person name="Henrissat B."/>
            <person name="Herpoel-Gimbert I."/>
            <person name="Ruiz-Duenas F.J."/>
            <person name="Chevret D."/>
            <person name="Hainaut M."/>
            <person name="Lin J."/>
            <person name="Wang M."/>
            <person name="Pangilinan J."/>
            <person name="Lipzen A."/>
            <person name="Lesage-Meessen L."/>
            <person name="Navarro D."/>
            <person name="Riley R."/>
            <person name="Grigoriev I.V."/>
            <person name="Zhou S."/>
            <person name="Raouche S."/>
            <person name="Rosso M.N."/>
        </authorList>
    </citation>
    <scope>NUCLEOTIDE SEQUENCE [LARGE SCALE GENOMIC DNA]</scope>
    <source>
        <strain evidence="1 2">BRFM 1820</strain>
    </source>
</reference>
<accession>A0A371CZ15</accession>
<dbReference type="Proteomes" id="UP000256964">
    <property type="component" value="Unassembled WGS sequence"/>
</dbReference>
<keyword evidence="2" id="KW-1185">Reference proteome</keyword>
<evidence type="ECO:0000313" key="1">
    <source>
        <dbReference type="EMBL" id="RDX45526.1"/>
    </source>
</evidence>
<name>A0A371CZ15_9APHY</name>
<proteinExistence type="predicted"/>